<reference evidence="2 3" key="1">
    <citation type="submission" date="2018-07" db="EMBL/GenBank/DDBJ databases">
        <title>Genomic Encyclopedia of Type Strains, Phase IV (KMG-IV): sequencing the most valuable type-strain genomes for metagenomic binning, comparative biology and taxonomic classification.</title>
        <authorList>
            <person name="Goeker M."/>
        </authorList>
    </citation>
    <scope>NUCLEOTIDE SEQUENCE [LARGE SCALE GENOMIC DNA]</scope>
    <source>
        <strain evidence="2 3">DSM 44290</strain>
    </source>
</reference>
<comment type="caution">
    <text evidence="2">The sequence shown here is derived from an EMBL/GenBank/DDBJ whole genome shotgun (WGS) entry which is preliminary data.</text>
</comment>
<name>A0A370IDM4_9NOCA</name>
<feature type="transmembrane region" description="Helical" evidence="1">
    <location>
        <begin position="245"/>
        <end position="269"/>
    </location>
</feature>
<feature type="transmembrane region" description="Helical" evidence="1">
    <location>
        <begin position="21"/>
        <end position="39"/>
    </location>
</feature>
<feature type="transmembrane region" description="Helical" evidence="1">
    <location>
        <begin position="321"/>
        <end position="342"/>
    </location>
</feature>
<protein>
    <submittedName>
        <fullName evidence="2">Low temperature requirement protein LtrA</fullName>
    </submittedName>
</protein>
<dbReference type="STRING" id="1210086.GCA_001613105_00213"/>
<dbReference type="Pfam" id="PF06772">
    <property type="entry name" value="LtrA"/>
    <property type="match status" value="1"/>
</dbReference>
<sequence>MRRVATDTPSDDTLRHDRRATWIELFFDLVAVAGIGQLTHVLHHGPSLGDFALYVLLYLAFWMAWASVTLYGDIAYDHIRLPLMLAAMLGVGLMAAAVPGMPARHATTFAAVYVIVRVVLSQVWGRGRIVVDWPIAQLGAGVTPWIVSLWVPEPWKFWLWALGLTIDTWGMFAINGDRMMTRMQHELDRRLRRYPRFDGRELPKIEALHVDPEHLGERLGLYVIIVLGEGVIALITALGDTGWGARVLALGFGGFTILAGLWALTLNFGPVLRLLTGDVSPNLVPGPHRMAMHCWLTGAIATIAAGLGLCLAHPQGHLPAGVGWALCGGAAAYFLVTAVTGARSGLGWRWTLKWPLPAAVIAVILGALGPHLGPIWLVYGIVALIAGALVVETRAAGLWHRRSRPAHPGRV</sequence>
<feature type="transmembrane region" description="Helical" evidence="1">
    <location>
        <begin position="219"/>
        <end position="239"/>
    </location>
</feature>
<keyword evidence="1" id="KW-0472">Membrane</keyword>
<evidence type="ECO:0000313" key="3">
    <source>
        <dbReference type="Proteomes" id="UP000254869"/>
    </source>
</evidence>
<dbReference type="AlphaFoldDB" id="A0A370IDM4"/>
<keyword evidence="3" id="KW-1185">Reference proteome</keyword>
<organism evidence="2 3">
    <name type="scientific">Nocardia pseudobrasiliensis</name>
    <dbReference type="NCBI Taxonomy" id="45979"/>
    <lineage>
        <taxon>Bacteria</taxon>
        <taxon>Bacillati</taxon>
        <taxon>Actinomycetota</taxon>
        <taxon>Actinomycetes</taxon>
        <taxon>Mycobacteriales</taxon>
        <taxon>Nocardiaceae</taxon>
        <taxon>Nocardia</taxon>
    </lineage>
</organism>
<evidence type="ECO:0000256" key="1">
    <source>
        <dbReference type="SAM" id="Phobius"/>
    </source>
</evidence>
<dbReference type="PANTHER" id="PTHR36840">
    <property type="entry name" value="BLL5714 PROTEIN"/>
    <property type="match status" value="1"/>
</dbReference>
<feature type="transmembrane region" description="Helical" evidence="1">
    <location>
        <begin position="290"/>
        <end position="309"/>
    </location>
</feature>
<feature type="transmembrane region" description="Helical" evidence="1">
    <location>
        <begin position="157"/>
        <end position="174"/>
    </location>
</feature>
<dbReference type="EMBL" id="QQBC01000001">
    <property type="protein sequence ID" value="RDI68829.1"/>
    <property type="molecule type" value="Genomic_DNA"/>
</dbReference>
<dbReference type="PANTHER" id="PTHR36840:SF1">
    <property type="entry name" value="BLL5714 PROTEIN"/>
    <property type="match status" value="1"/>
</dbReference>
<proteinExistence type="predicted"/>
<feature type="transmembrane region" description="Helical" evidence="1">
    <location>
        <begin position="354"/>
        <end position="370"/>
    </location>
</feature>
<feature type="transmembrane region" description="Helical" evidence="1">
    <location>
        <begin position="376"/>
        <end position="395"/>
    </location>
</feature>
<feature type="transmembrane region" description="Helical" evidence="1">
    <location>
        <begin position="51"/>
        <end position="71"/>
    </location>
</feature>
<feature type="transmembrane region" description="Helical" evidence="1">
    <location>
        <begin position="83"/>
        <end position="100"/>
    </location>
</feature>
<dbReference type="InterPro" id="IPR010640">
    <property type="entry name" value="Low_temperature_requirement_A"/>
</dbReference>
<dbReference type="Proteomes" id="UP000254869">
    <property type="component" value="Unassembled WGS sequence"/>
</dbReference>
<keyword evidence="1" id="KW-1133">Transmembrane helix</keyword>
<keyword evidence="1" id="KW-0812">Transmembrane</keyword>
<evidence type="ECO:0000313" key="2">
    <source>
        <dbReference type="EMBL" id="RDI68829.1"/>
    </source>
</evidence>
<accession>A0A370IDM4</accession>
<gene>
    <name evidence="2" type="ORF">DFR76_101364</name>
</gene>